<evidence type="ECO:0000313" key="1">
    <source>
        <dbReference type="EMBL" id="WIV17272.1"/>
    </source>
</evidence>
<name>A0ABY8WWH5_9BACL</name>
<dbReference type="Pfam" id="PF09234">
    <property type="entry name" value="DUF1963"/>
    <property type="match status" value="1"/>
</dbReference>
<keyword evidence="2" id="KW-1185">Reference proteome</keyword>
<dbReference type="Gene3D" id="2.30.320.10">
    <property type="entry name" value="YwqG-like"/>
    <property type="match status" value="1"/>
</dbReference>
<dbReference type="EMBL" id="CP127162">
    <property type="protein sequence ID" value="WIV17272.1"/>
    <property type="molecule type" value="Genomic_DNA"/>
</dbReference>
<dbReference type="RefSeq" id="WP_285741492.1">
    <property type="nucleotide sequence ID" value="NZ_CP127162.1"/>
</dbReference>
<gene>
    <name evidence="1" type="ORF">QPK24_12485</name>
</gene>
<accession>A0ABY8WWH5</accession>
<proteinExistence type="predicted"/>
<organism evidence="1 2">
    <name type="scientific">Paenibacillus polygoni</name>
    <dbReference type="NCBI Taxonomy" id="3050112"/>
    <lineage>
        <taxon>Bacteria</taxon>
        <taxon>Bacillati</taxon>
        <taxon>Bacillota</taxon>
        <taxon>Bacilli</taxon>
        <taxon>Bacillales</taxon>
        <taxon>Paenibacillaceae</taxon>
        <taxon>Paenibacillus</taxon>
    </lineage>
</organism>
<protein>
    <submittedName>
        <fullName evidence="1">DUF1963 domain-containing protein</fullName>
    </submittedName>
</protein>
<reference evidence="1 2" key="1">
    <citation type="submission" date="2023-06" db="EMBL/GenBank/DDBJ databases">
        <title>Paenibacillus polygonum sp. nov., an endophytic bacterium, isolated from Polygonum lapathifolium L. in Nanji Wetland National Nature Reserve, South of Poyang Lake, Jiangxi Province, China.</title>
        <authorList>
            <person name="Yu Z."/>
        </authorList>
    </citation>
    <scope>NUCLEOTIDE SEQUENCE [LARGE SCALE GENOMIC DNA]</scope>
    <source>
        <strain evidence="1 2">C31</strain>
    </source>
</reference>
<sequence>MDIFDEMKSIGKHTCVAKIGGFRPENTDLDWFGGNFLRDPKEAWPEVNGSLLVPLLQIYIPDIKDGHKIFGDHMLVQIYIEKDHLPMDINRNGDGWKIVFYKDINLLEITETPEPANILKPFPVRWNLNEVLDYPCWEEAWEYVDLTEINEEEELNDRFFDEFNRYTKTKIGGYASYIQSPISDEYKFILQISSEEKPGLMIGDNGNIYIYKSKIDNDWYLYWDCF</sequence>
<evidence type="ECO:0000313" key="2">
    <source>
        <dbReference type="Proteomes" id="UP001236415"/>
    </source>
</evidence>
<dbReference type="InterPro" id="IPR035948">
    <property type="entry name" value="YwqG-like_sf"/>
</dbReference>
<dbReference type="Proteomes" id="UP001236415">
    <property type="component" value="Chromosome"/>
</dbReference>
<dbReference type="InterPro" id="IPR015315">
    <property type="entry name" value="DUF1963"/>
</dbReference>
<dbReference type="SUPFAM" id="SSF103032">
    <property type="entry name" value="Hypothetical protein YwqG"/>
    <property type="match status" value="1"/>
</dbReference>